<dbReference type="Proteomes" id="UP000006727">
    <property type="component" value="Chromosome 3"/>
</dbReference>
<dbReference type="EMBL" id="ABEU02000003">
    <property type="protein sequence ID" value="PNR57812.1"/>
    <property type="molecule type" value="Genomic_DNA"/>
</dbReference>
<dbReference type="Gramene" id="Pp3c3_22469V3.1">
    <property type="protein sequence ID" value="PAC:32941079.CDS.1"/>
    <property type="gene ID" value="Pp3c3_22469"/>
</dbReference>
<evidence type="ECO:0000313" key="2">
    <source>
        <dbReference type="EMBL" id="PNR57812.1"/>
    </source>
</evidence>
<gene>
    <name evidence="2" type="ORF">PHYPA_004806</name>
</gene>
<dbReference type="AlphaFoldDB" id="A0A2K1KVJ0"/>
<dbReference type="EnsemblPlants" id="Pp3c3_22469V3.1">
    <property type="protein sequence ID" value="PAC:32941079.CDS.1"/>
    <property type="gene ID" value="Pp3c3_22469"/>
</dbReference>
<sequence>MTPACCCCICVGEVGLVPAVRHVPDRFYSRRTPHHWTPENDEEQDWQPPSPSPERVRRRLEPWIHDQA</sequence>
<feature type="compositionally biased region" description="Basic and acidic residues" evidence="1">
    <location>
        <begin position="59"/>
        <end position="68"/>
    </location>
</feature>
<organism evidence="2">
    <name type="scientific">Physcomitrium patens</name>
    <name type="common">Spreading-leaved earth moss</name>
    <name type="synonym">Physcomitrella patens</name>
    <dbReference type="NCBI Taxonomy" id="3218"/>
    <lineage>
        <taxon>Eukaryota</taxon>
        <taxon>Viridiplantae</taxon>
        <taxon>Streptophyta</taxon>
        <taxon>Embryophyta</taxon>
        <taxon>Bryophyta</taxon>
        <taxon>Bryophytina</taxon>
        <taxon>Bryopsida</taxon>
        <taxon>Funariidae</taxon>
        <taxon>Funariales</taxon>
        <taxon>Funariaceae</taxon>
        <taxon>Physcomitrium</taxon>
    </lineage>
</organism>
<name>A0A2K1KVJ0_PHYPA</name>
<evidence type="ECO:0000313" key="3">
    <source>
        <dbReference type="EnsemblPlants" id="PAC:32941079.CDS.1"/>
    </source>
</evidence>
<evidence type="ECO:0000256" key="1">
    <source>
        <dbReference type="SAM" id="MobiDB-lite"/>
    </source>
</evidence>
<accession>A0A2K1KVJ0</accession>
<reference evidence="2 4" key="2">
    <citation type="journal article" date="2018" name="Plant J.">
        <title>The Physcomitrella patens chromosome-scale assembly reveals moss genome structure and evolution.</title>
        <authorList>
            <person name="Lang D."/>
            <person name="Ullrich K.K."/>
            <person name="Murat F."/>
            <person name="Fuchs J."/>
            <person name="Jenkins J."/>
            <person name="Haas F.B."/>
            <person name="Piednoel M."/>
            <person name="Gundlach H."/>
            <person name="Van Bel M."/>
            <person name="Meyberg R."/>
            <person name="Vives C."/>
            <person name="Morata J."/>
            <person name="Symeonidi A."/>
            <person name="Hiss M."/>
            <person name="Muchero W."/>
            <person name="Kamisugi Y."/>
            <person name="Saleh O."/>
            <person name="Blanc G."/>
            <person name="Decker E.L."/>
            <person name="van Gessel N."/>
            <person name="Grimwood J."/>
            <person name="Hayes R.D."/>
            <person name="Graham S.W."/>
            <person name="Gunter L.E."/>
            <person name="McDaniel S.F."/>
            <person name="Hoernstein S.N.W."/>
            <person name="Larsson A."/>
            <person name="Li F.W."/>
            <person name="Perroud P.F."/>
            <person name="Phillips J."/>
            <person name="Ranjan P."/>
            <person name="Rokshar D.S."/>
            <person name="Rothfels C.J."/>
            <person name="Schneider L."/>
            <person name="Shu S."/>
            <person name="Stevenson D.W."/>
            <person name="Thummler F."/>
            <person name="Tillich M."/>
            <person name="Villarreal Aguilar J.C."/>
            <person name="Widiez T."/>
            <person name="Wong G.K."/>
            <person name="Wymore A."/>
            <person name="Zhang Y."/>
            <person name="Zimmer A.D."/>
            <person name="Quatrano R.S."/>
            <person name="Mayer K.F.X."/>
            <person name="Goodstein D."/>
            <person name="Casacuberta J.M."/>
            <person name="Vandepoele K."/>
            <person name="Reski R."/>
            <person name="Cuming A.C."/>
            <person name="Tuskan G.A."/>
            <person name="Maumus F."/>
            <person name="Salse J."/>
            <person name="Schmutz J."/>
            <person name="Rensing S.A."/>
        </authorList>
    </citation>
    <scope>NUCLEOTIDE SEQUENCE [LARGE SCALE GENOMIC DNA]</scope>
    <source>
        <strain evidence="3 4">cv. Gransden 2004</strain>
    </source>
</reference>
<protein>
    <submittedName>
        <fullName evidence="2 3">Uncharacterized protein</fullName>
    </submittedName>
</protein>
<dbReference type="InParanoid" id="A0A2K1KVJ0"/>
<evidence type="ECO:0000313" key="4">
    <source>
        <dbReference type="Proteomes" id="UP000006727"/>
    </source>
</evidence>
<reference evidence="3" key="3">
    <citation type="submission" date="2020-12" db="UniProtKB">
        <authorList>
            <consortium name="EnsemblPlants"/>
        </authorList>
    </citation>
    <scope>IDENTIFICATION</scope>
</reference>
<proteinExistence type="predicted"/>
<feature type="region of interest" description="Disordered" evidence="1">
    <location>
        <begin position="31"/>
        <end position="68"/>
    </location>
</feature>
<reference evidence="2 4" key="1">
    <citation type="journal article" date="2008" name="Science">
        <title>The Physcomitrella genome reveals evolutionary insights into the conquest of land by plants.</title>
        <authorList>
            <person name="Rensing S."/>
            <person name="Lang D."/>
            <person name="Zimmer A."/>
            <person name="Terry A."/>
            <person name="Salamov A."/>
            <person name="Shapiro H."/>
            <person name="Nishiyama T."/>
            <person name="Perroud P.-F."/>
            <person name="Lindquist E."/>
            <person name="Kamisugi Y."/>
            <person name="Tanahashi T."/>
            <person name="Sakakibara K."/>
            <person name="Fujita T."/>
            <person name="Oishi K."/>
            <person name="Shin-I T."/>
            <person name="Kuroki Y."/>
            <person name="Toyoda A."/>
            <person name="Suzuki Y."/>
            <person name="Hashimoto A."/>
            <person name="Yamaguchi K."/>
            <person name="Sugano A."/>
            <person name="Kohara Y."/>
            <person name="Fujiyama A."/>
            <person name="Anterola A."/>
            <person name="Aoki S."/>
            <person name="Ashton N."/>
            <person name="Barbazuk W.B."/>
            <person name="Barker E."/>
            <person name="Bennetzen J."/>
            <person name="Bezanilla M."/>
            <person name="Blankenship R."/>
            <person name="Cho S.H."/>
            <person name="Dutcher S."/>
            <person name="Estelle M."/>
            <person name="Fawcett J.A."/>
            <person name="Gundlach H."/>
            <person name="Hanada K."/>
            <person name="Heyl A."/>
            <person name="Hicks K.A."/>
            <person name="Hugh J."/>
            <person name="Lohr M."/>
            <person name="Mayer K."/>
            <person name="Melkozernov A."/>
            <person name="Murata T."/>
            <person name="Nelson D."/>
            <person name="Pils B."/>
            <person name="Prigge M."/>
            <person name="Reiss B."/>
            <person name="Renner T."/>
            <person name="Rombauts S."/>
            <person name="Rushton P."/>
            <person name="Sanderfoot A."/>
            <person name="Schween G."/>
            <person name="Shiu S.-H."/>
            <person name="Stueber K."/>
            <person name="Theodoulou F.L."/>
            <person name="Tu H."/>
            <person name="Van de Peer Y."/>
            <person name="Verrier P.J."/>
            <person name="Waters E."/>
            <person name="Wood A."/>
            <person name="Yang L."/>
            <person name="Cove D."/>
            <person name="Cuming A."/>
            <person name="Hasebe M."/>
            <person name="Lucas S."/>
            <person name="Mishler D.B."/>
            <person name="Reski R."/>
            <person name="Grigoriev I."/>
            <person name="Quatrano R.S."/>
            <person name="Boore J.L."/>
        </authorList>
    </citation>
    <scope>NUCLEOTIDE SEQUENCE [LARGE SCALE GENOMIC DNA]</scope>
    <source>
        <strain evidence="3 4">cv. Gransden 2004</strain>
    </source>
</reference>
<keyword evidence="4" id="KW-1185">Reference proteome</keyword>